<dbReference type="GeneID" id="106474887"/>
<dbReference type="Proteomes" id="UP000694941">
    <property type="component" value="Unplaced"/>
</dbReference>
<feature type="domain" description="Chitin-binding type-2" evidence="1">
    <location>
        <begin position="69"/>
        <end position="136"/>
    </location>
</feature>
<keyword evidence="2" id="KW-1185">Reference proteome</keyword>
<reference evidence="3" key="1">
    <citation type="submission" date="2025-08" db="UniProtKB">
        <authorList>
            <consortium name="RefSeq"/>
        </authorList>
    </citation>
    <scope>IDENTIFICATION</scope>
    <source>
        <tissue evidence="3">Muscle</tissue>
    </source>
</reference>
<evidence type="ECO:0000313" key="3">
    <source>
        <dbReference type="RefSeq" id="XP_013791037.1"/>
    </source>
</evidence>
<sequence>MTVTYTKIRKYFGYPEIRKGNYNLLSLSDWKTDCKLRKSQHHNSYRLAKREAFNLPDGVDLVVGTIDTSFSCADKNQGYYADPGNDCKLFHVCIPRDLEDGKRDFEHYSFFCGNLTVFDQLTFTCTYPEAALPCKQAKDYYYLNDNIGLEDALFLTDVEAGIRIPAKK</sequence>
<dbReference type="PROSITE" id="PS50940">
    <property type="entry name" value="CHIT_BIND_II"/>
    <property type="match status" value="1"/>
</dbReference>
<dbReference type="InterPro" id="IPR036508">
    <property type="entry name" value="Chitin-bd_dom_sf"/>
</dbReference>
<dbReference type="PANTHER" id="PTHR22933">
    <property type="entry name" value="FI18007P1-RELATED"/>
    <property type="match status" value="1"/>
</dbReference>
<dbReference type="InterPro" id="IPR052976">
    <property type="entry name" value="Scoloptoxin-like"/>
</dbReference>
<protein>
    <submittedName>
        <fullName evidence="3">Uncharacterized protein LOC106474887</fullName>
    </submittedName>
</protein>
<dbReference type="PANTHER" id="PTHR22933:SF43">
    <property type="entry name" value="LP10131P"/>
    <property type="match status" value="1"/>
</dbReference>
<name>A0ABM1BYE3_LIMPO</name>
<dbReference type="Gene3D" id="2.170.140.10">
    <property type="entry name" value="Chitin binding domain"/>
    <property type="match status" value="1"/>
</dbReference>
<proteinExistence type="predicted"/>
<dbReference type="SMART" id="SM00494">
    <property type="entry name" value="ChtBD2"/>
    <property type="match status" value="1"/>
</dbReference>
<evidence type="ECO:0000313" key="2">
    <source>
        <dbReference type="Proteomes" id="UP000694941"/>
    </source>
</evidence>
<accession>A0ABM1BYE3</accession>
<dbReference type="SUPFAM" id="SSF57625">
    <property type="entry name" value="Invertebrate chitin-binding proteins"/>
    <property type="match status" value="1"/>
</dbReference>
<gene>
    <name evidence="3" type="primary">LOC106474887</name>
</gene>
<dbReference type="Pfam" id="PF01607">
    <property type="entry name" value="CBM_14"/>
    <property type="match status" value="1"/>
</dbReference>
<dbReference type="RefSeq" id="XP_013791037.1">
    <property type="nucleotide sequence ID" value="XM_013935583.1"/>
</dbReference>
<evidence type="ECO:0000259" key="1">
    <source>
        <dbReference type="PROSITE" id="PS50940"/>
    </source>
</evidence>
<dbReference type="InterPro" id="IPR002557">
    <property type="entry name" value="Chitin-bd_dom"/>
</dbReference>
<organism evidence="2 3">
    <name type="scientific">Limulus polyphemus</name>
    <name type="common">Atlantic horseshoe crab</name>
    <dbReference type="NCBI Taxonomy" id="6850"/>
    <lineage>
        <taxon>Eukaryota</taxon>
        <taxon>Metazoa</taxon>
        <taxon>Ecdysozoa</taxon>
        <taxon>Arthropoda</taxon>
        <taxon>Chelicerata</taxon>
        <taxon>Merostomata</taxon>
        <taxon>Xiphosura</taxon>
        <taxon>Limulidae</taxon>
        <taxon>Limulus</taxon>
    </lineage>
</organism>